<gene>
    <name evidence="11" type="ORF">HMPREF9698_00880</name>
</gene>
<proteinExistence type="inferred from homology"/>
<dbReference type="NCBIfam" id="TIGR03828">
    <property type="entry name" value="pfkB"/>
    <property type="match status" value="1"/>
</dbReference>
<dbReference type="eggNOG" id="COG1105">
    <property type="taxonomic scope" value="Bacteria"/>
</dbReference>
<dbReference type="HOGENOM" id="CLU_050013_1_0_9"/>
<evidence type="ECO:0000256" key="2">
    <source>
        <dbReference type="ARBA" id="ARBA00022679"/>
    </source>
</evidence>
<keyword evidence="5 9" id="KW-0418">Kinase</keyword>
<sequence length="304" mass="32304">MFYTVTFNPAVDLFIQTDQIKLGQLNRINQEIFIPGGKGINISVLLKNLGIDSVATGFIGGFTGDYIATSLGDWGITSHFVDLGQPNRVNIKLNDGQETEINGPGPKVSPDHFGQLTRYFKDHLGPDDLVFLAGNIAPGMTKDHYQAMADLVKKAGSQLVVDTNTDLLTAILAYQPFLIKPNIHELGDIFGVQLKTGSEALPYAKKLQEAGAKHILLSMGGDGALLLKGDGQVLRAQAPKGQVVNPSGAGDSMLAGFIASLWDKGDYRQALAFATACGAASAFSSGIASQDLVQSLVDQVSIQE</sequence>
<keyword evidence="12" id="KW-1185">Reference proteome</keyword>
<dbReference type="EC" id="2.7.1.144" evidence="8"/>
<dbReference type="GO" id="GO:0005524">
    <property type="term" value="F:ATP binding"/>
    <property type="evidence" value="ECO:0007669"/>
    <property type="project" value="UniProtKB-UniRule"/>
</dbReference>
<evidence type="ECO:0000256" key="1">
    <source>
        <dbReference type="ARBA" id="ARBA00005380"/>
    </source>
</evidence>
<keyword evidence="3 8" id="KW-0423">Lactose metabolism</keyword>
<keyword evidence="4 8" id="KW-0547">Nucleotide-binding</keyword>
<feature type="domain" description="Carbohydrate kinase PfkB" evidence="10">
    <location>
        <begin position="11"/>
        <end position="288"/>
    </location>
</feature>
<evidence type="ECO:0000256" key="4">
    <source>
        <dbReference type="ARBA" id="ARBA00022741"/>
    </source>
</evidence>
<dbReference type="OrthoDB" id="9801219at2"/>
<evidence type="ECO:0000256" key="8">
    <source>
        <dbReference type="PIRNR" id="PIRNR000535"/>
    </source>
</evidence>
<dbReference type="PROSITE" id="PS00584">
    <property type="entry name" value="PFKB_KINASES_2"/>
    <property type="match status" value="1"/>
</dbReference>
<dbReference type="InterPro" id="IPR022463">
    <property type="entry name" value="1-PFruKinase"/>
</dbReference>
<accession>K9EWI1</accession>
<dbReference type="STRING" id="883081.HMPREF9698_00880"/>
<dbReference type="PROSITE" id="PS00583">
    <property type="entry name" value="PFKB_KINASES_1"/>
    <property type="match status" value="1"/>
</dbReference>
<dbReference type="InterPro" id="IPR002173">
    <property type="entry name" value="Carboh/pur_kinase_PfkB_CS"/>
</dbReference>
<dbReference type="InterPro" id="IPR029056">
    <property type="entry name" value="Ribokinase-like"/>
</dbReference>
<dbReference type="InterPro" id="IPR011611">
    <property type="entry name" value="PfkB_dom"/>
</dbReference>
<comment type="catalytic activity">
    <reaction evidence="7 9">
        <text>beta-D-fructose 1-phosphate + ATP = beta-D-fructose 1,6-bisphosphate + ADP + H(+)</text>
        <dbReference type="Rhea" id="RHEA:14213"/>
        <dbReference type="ChEBI" id="CHEBI:15378"/>
        <dbReference type="ChEBI" id="CHEBI:30616"/>
        <dbReference type="ChEBI" id="CHEBI:32966"/>
        <dbReference type="ChEBI" id="CHEBI:138881"/>
        <dbReference type="ChEBI" id="CHEBI:456216"/>
        <dbReference type="EC" id="2.7.1.56"/>
    </reaction>
</comment>
<dbReference type="Pfam" id="PF00294">
    <property type="entry name" value="PfkB"/>
    <property type="match status" value="1"/>
</dbReference>
<evidence type="ECO:0000259" key="10">
    <source>
        <dbReference type="Pfam" id="PF00294"/>
    </source>
</evidence>
<comment type="catalytic activity">
    <reaction evidence="8">
        <text>D-tagatofuranose 6-phosphate + ATP = D-tagatofuranose 1,6-bisphosphate + ADP + H(+)</text>
        <dbReference type="Rhea" id="RHEA:12420"/>
        <dbReference type="ChEBI" id="CHEBI:15378"/>
        <dbReference type="ChEBI" id="CHEBI:30616"/>
        <dbReference type="ChEBI" id="CHEBI:58694"/>
        <dbReference type="ChEBI" id="CHEBI:58695"/>
        <dbReference type="ChEBI" id="CHEBI:456216"/>
        <dbReference type="EC" id="2.7.1.144"/>
    </reaction>
</comment>
<evidence type="ECO:0000256" key="5">
    <source>
        <dbReference type="ARBA" id="ARBA00022777"/>
    </source>
</evidence>
<evidence type="ECO:0000313" key="12">
    <source>
        <dbReference type="Proteomes" id="UP000009875"/>
    </source>
</evidence>
<dbReference type="CDD" id="cd01164">
    <property type="entry name" value="FruK_PfkB_like"/>
    <property type="match status" value="1"/>
</dbReference>
<evidence type="ECO:0000256" key="3">
    <source>
        <dbReference type="ARBA" id="ARBA00022736"/>
    </source>
</evidence>
<evidence type="ECO:0000256" key="6">
    <source>
        <dbReference type="ARBA" id="ARBA00022840"/>
    </source>
</evidence>
<comment type="caution">
    <text evidence="11">The sequence shown here is derived from an EMBL/GenBank/DDBJ whole genome shotgun (WGS) entry which is preliminary data.</text>
</comment>
<evidence type="ECO:0000313" key="11">
    <source>
        <dbReference type="EMBL" id="EKU93585.1"/>
    </source>
</evidence>
<dbReference type="PANTHER" id="PTHR46566">
    <property type="entry name" value="1-PHOSPHOFRUCTOKINASE-RELATED"/>
    <property type="match status" value="1"/>
</dbReference>
<dbReference type="GO" id="GO:0008662">
    <property type="term" value="F:1-phosphofructokinase activity"/>
    <property type="evidence" value="ECO:0007669"/>
    <property type="project" value="UniProtKB-UniRule"/>
</dbReference>
<dbReference type="RefSeq" id="WP_003777766.1">
    <property type="nucleotide sequence ID" value="NZ_JH992958.1"/>
</dbReference>
<dbReference type="GO" id="GO:0016052">
    <property type="term" value="P:carbohydrate catabolic process"/>
    <property type="evidence" value="ECO:0007669"/>
    <property type="project" value="UniProtKB-ARBA"/>
</dbReference>
<organism evidence="11 12">
    <name type="scientific">Alloiococcus otitis ATCC 51267</name>
    <dbReference type="NCBI Taxonomy" id="883081"/>
    <lineage>
        <taxon>Bacteria</taxon>
        <taxon>Bacillati</taxon>
        <taxon>Bacillota</taxon>
        <taxon>Bacilli</taxon>
        <taxon>Lactobacillales</taxon>
        <taxon>Carnobacteriaceae</taxon>
        <taxon>Alloiococcus</taxon>
    </lineage>
</organism>
<keyword evidence="2 8" id="KW-0808">Transferase</keyword>
<dbReference type="GO" id="GO:0044281">
    <property type="term" value="P:small molecule metabolic process"/>
    <property type="evidence" value="ECO:0007669"/>
    <property type="project" value="UniProtKB-ARBA"/>
</dbReference>
<dbReference type="EMBL" id="AGXA01000018">
    <property type="protein sequence ID" value="EKU93585.1"/>
    <property type="molecule type" value="Genomic_DNA"/>
</dbReference>
<comment type="pathway">
    <text evidence="8">Carbohydrate metabolism; D-tagatose 6-phosphate degradation; D-glyceraldehyde 3-phosphate and glycerone phosphate from D-tagatose 6-phosphate: step 1/2.</text>
</comment>
<dbReference type="PANTHER" id="PTHR46566:SF1">
    <property type="entry name" value="1-PHOSPHOFRUCTOKINASE"/>
    <property type="match status" value="1"/>
</dbReference>
<dbReference type="AlphaFoldDB" id="K9EWI1"/>
<comment type="similarity">
    <text evidence="8">Belongs to the carbohydrate kinase PfkB family. LacC subfamily.</text>
</comment>
<evidence type="ECO:0000256" key="7">
    <source>
        <dbReference type="ARBA" id="ARBA00047745"/>
    </source>
</evidence>
<dbReference type="InterPro" id="IPR017583">
    <property type="entry name" value="Tagatose/fructose_Pkinase"/>
</dbReference>
<dbReference type="PATRIC" id="fig|883081.3.peg.877"/>
<reference evidence="11 12" key="1">
    <citation type="submission" date="2012-09" db="EMBL/GenBank/DDBJ databases">
        <title>The Genome Sequence of Alloiococcus otitis ATCC 51267.</title>
        <authorList>
            <consortium name="The Broad Institute Genome Sequencing Platform"/>
            <person name="Earl A."/>
            <person name="Ward D."/>
            <person name="Feldgarden M."/>
            <person name="Gevers D."/>
            <person name="Huys G."/>
            <person name="Walker B."/>
            <person name="Young S.K."/>
            <person name="Zeng Q."/>
            <person name="Gargeya S."/>
            <person name="Fitzgerald M."/>
            <person name="Haas B."/>
            <person name="Abouelleil A."/>
            <person name="Alvarado L."/>
            <person name="Arachchi H.M."/>
            <person name="Berlin A.M."/>
            <person name="Chapman S.B."/>
            <person name="Goldberg J."/>
            <person name="Griggs A."/>
            <person name="Gujja S."/>
            <person name="Hansen M."/>
            <person name="Howarth C."/>
            <person name="Imamovic A."/>
            <person name="Larimer J."/>
            <person name="McCowen C."/>
            <person name="Montmayeur A."/>
            <person name="Murphy C."/>
            <person name="Neiman D."/>
            <person name="Pearson M."/>
            <person name="Priest M."/>
            <person name="Roberts A."/>
            <person name="Saif S."/>
            <person name="Shea T."/>
            <person name="Sisk P."/>
            <person name="Sykes S."/>
            <person name="Wortman J."/>
            <person name="Nusbaum C."/>
            <person name="Birren B."/>
        </authorList>
    </citation>
    <scope>NUCLEOTIDE SEQUENCE [LARGE SCALE GENOMIC DNA]</scope>
    <source>
        <strain evidence="11 12">ATCC 51267</strain>
    </source>
</reference>
<dbReference type="GO" id="GO:0009024">
    <property type="term" value="F:tagatose-6-phosphate kinase activity"/>
    <property type="evidence" value="ECO:0007669"/>
    <property type="project" value="UniProtKB-EC"/>
</dbReference>
<keyword evidence="6 8" id="KW-0067">ATP-binding</keyword>
<dbReference type="GO" id="GO:0005829">
    <property type="term" value="C:cytosol"/>
    <property type="evidence" value="ECO:0007669"/>
    <property type="project" value="TreeGrafter"/>
</dbReference>
<comment type="function">
    <text evidence="9">Catalyzes the ATP-dependent phosphorylation of fructose-l-phosphate to fructose-l,6-bisphosphate.</text>
</comment>
<dbReference type="Gene3D" id="3.40.1190.20">
    <property type="match status" value="1"/>
</dbReference>
<dbReference type="UniPathway" id="UPA00704">
    <property type="reaction ID" value="UER00715"/>
</dbReference>
<dbReference type="PIRSF" id="PIRSF000535">
    <property type="entry name" value="1PFK/6PFK/LacC"/>
    <property type="match status" value="1"/>
</dbReference>
<dbReference type="GO" id="GO:0005988">
    <property type="term" value="P:lactose metabolic process"/>
    <property type="evidence" value="ECO:0007669"/>
    <property type="project" value="UniProtKB-KW"/>
</dbReference>
<comment type="similarity">
    <text evidence="1">Belongs to the carbohydrate kinase pfkB family.</text>
</comment>
<protein>
    <recommendedName>
        <fullName evidence="8">Tagatose-6-phosphate kinase</fullName>
        <ecNumber evidence="8">2.7.1.144</ecNumber>
    </recommendedName>
</protein>
<evidence type="ECO:0000256" key="9">
    <source>
        <dbReference type="RuleBase" id="RU369061"/>
    </source>
</evidence>
<dbReference type="SUPFAM" id="SSF53613">
    <property type="entry name" value="Ribokinase-like"/>
    <property type="match status" value="1"/>
</dbReference>
<dbReference type="FunFam" id="3.40.1190.20:FF:000001">
    <property type="entry name" value="Phosphofructokinase"/>
    <property type="match status" value="1"/>
</dbReference>
<name>K9EWI1_9LACT</name>
<dbReference type="GO" id="GO:2001059">
    <property type="term" value="P:D-tagatose 6-phosphate catabolic process"/>
    <property type="evidence" value="ECO:0007669"/>
    <property type="project" value="UniProtKB-UniPathway"/>
</dbReference>
<dbReference type="NCBIfam" id="TIGR03168">
    <property type="entry name" value="1-PFK"/>
    <property type="match status" value="1"/>
</dbReference>
<dbReference type="Proteomes" id="UP000009875">
    <property type="component" value="Unassembled WGS sequence"/>
</dbReference>